<feature type="region of interest" description="Disordered" evidence="2">
    <location>
        <begin position="428"/>
        <end position="484"/>
    </location>
</feature>
<dbReference type="GO" id="GO:0005813">
    <property type="term" value="C:centrosome"/>
    <property type="evidence" value="ECO:0007669"/>
    <property type="project" value="TreeGrafter"/>
</dbReference>
<feature type="compositionally biased region" description="Polar residues" evidence="2">
    <location>
        <begin position="372"/>
        <end position="391"/>
    </location>
</feature>
<feature type="non-terminal residue" evidence="3">
    <location>
        <position position="586"/>
    </location>
</feature>
<sequence length="586" mass="66671">DNLCALQDTCPIPAVKGHLNEGIFDINGDRIRQQDWNPIFNSIKINKSLKFISIRSYFQLNLENGLPEKKAKILRSRIPVIRTKEMTATLCKVLRDCLATTENLACLELQGIHLRESDVTLIGQGLMKNSTLKHLSLESCRIGDSGLIVLCSAMKMAGNISTLNLTACSLSPIGLRALGDLIKFQAMSRHNEAWKESLRYRWANFDTMCGIRRMTLNRNLGIGDEGALILAESLKDDLWVKAIDLQECSLTSNSVRGFLKVLKYNSTLVVLDLRRNPMIDRDLLKSVTEQVLVNGDGKETEYKWLRVKDLLRSADENYDRHPRSYYNGPTKPLNHVSRPVFKPAGRLRSKSAGSVDRRSNDILHEENHNKTSMDNSRTNSARNLNNNSSKGQPWRTAARAIRYKGYPPDHVPGKNNIEEHYEENEVNKIENYSKKSERIPQKHKIEQRSVSTNRKDSLTTDDDQTSSVVSPLINGTEQYPPMPKSVKDLKTEIFHLREQLDKYQKDKSDIELKLDEIYTENRRLRNTIKIISRTNAVIAERSEKSSILQNEAILETIENSFKQFNSFLDMLRESGLGKIVTAAGMD</sequence>
<feature type="non-terminal residue" evidence="3">
    <location>
        <position position="1"/>
    </location>
</feature>
<proteinExistence type="evidence at transcript level"/>
<keyword evidence="1" id="KW-0175">Coiled coil</keyword>
<dbReference type="Pfam" id="PF13516">
    <property type="entry name" value="LRR_6"/>
    <property type="match status" value="1"/>
</dbReference>
<protein>
    <submittedName>
        <fullName evidence="3">CEP78</fullName>
    </submittedName>
</protein>
<dbReference type="EMBL" id="JQ036187">
    <property type="protein sequence ID" value="AFB74717.1"/>
    <property type="molecule type" value="mRNA"/>
</dbReference>
<dbReference type="PRINTS" id="PR02062">
    <property type="entry name" value="CENTROSOME78"/>
</dbReference>
<dbReference type="SUPFAM" id="SSF52047">
    <property type="entry name" value="RNI-like"/>
    <property type="match status" value="1"/>
</dbReference>
<dbReference type="InterPro" id="IPR032675">
    <property type="entry name" value="LRR_dom_sf"/>
</dbReference>
<dbReference type="InterPro" id="IPR001611">
    <property type="entry name" value="Leu-rich_rpt"/>
</dbReference>
<feature type="region of interest" description="Disordered" evidence="2">
    <location>
        <begin position="321"/>
        <end position="395"/>
    </location>
</feature>
<evidence type="ECO:0000256" key="2">
    <source>
        <dbReference type="SAM" id="MobiDB-lite"/>
    </source>
</evidence>
<dbReference type="InterPro" id="IPR026212">
    <property type="entry name" value="Cep78"/>
</dbReference>
<dbReference type="SMART" id="SM00368">
    <property type="entry name" value="LRR_RI"/>
    <property type="match status" value="3"/>
</dbReference>
<evidence type="ECO:0000256" key="1">
    <source>
        <dbReference type="SAM" id="Coils"/>
    </source>
</evidence>
<evidence type="ECO:0000313" key="3">
    <source>
        <dbReference type="EMBL" id="AFB74717.1"/>
    </source>
</evidence>
<dbReference type="AlphaFoldDB" id="H6WA35"/>
<feature type="compositionally biased region" description="Basic and acidic residues" evidence="2">
    <location>
        <begin position="428"/>
        <end position="458"/>
    </location>
</feature>
<organism evidence="3">
    <name type="scientific">Schmidtea mediterranea</name>
    <name type="common">Freshwater planarian flatworm</name>
    <dbReference type="NCBI Taxonomy" id="79327"/>
    <lineage>
        <taxon>Eukaryota</taxon>
        <taxon>Metazoa</taxon>
        <taxon>Spiralia</taxon>
        <taxon>Lophotrochozoa</taxon>
        <taxon>Platyhelminthes</taxon>
        <taxon>Rhabditophora</taxon>
        <taxon>Seriata</taxon>
        <taxon>Tricladida</taxon>
        <taxon>Continenticola</taxon>
        <taxon>Geoplanoidea</taxon>
        <taxon>Dugesiidae</taxon>
        <taxon>Schmidtea</taxon>
    </lineage>
</organism>
<reference evidence="3" key="2">
    <citation type="journal article" date="2012" name="Science">
        <title>Centrosome loss in the evolution of planarians.</title>
        <authorList>
            <person name="Azimzadeh J."/>
            <person name="Wong M.L."/>
            <person name="Downhour D.M."/>
            <person name="Alvarado A.S."/>
            <person name="Marshall W.F."/>
        </authorList>
    </citation>
    <scope>NUCLEOTIDE SEQUENCE</scope>
</reference>
<name>H6WA35_SCHMD</name>
<feature type="compositionally biased region" description="Basic and acidic residues" evidence="2">
    <location>
        <begin position="355"/>
        <end position="371"/>
    </location>
</feature>
<dbReference type="Gene3D" id="3.80.10.10">
    <property type="entry name" value="Ribonuclease Inhibitor"/>
    <property type="match status" value="2"/>
</dbReference>
<dbReference type="GO" id="GO:0036064">
    <property type="term" value="C:ciliary basal body"/>
    <property type="evidence" value="ECO:0007669"/>
    <property type="project" value="TreeGrafter"/>
</dbReference>
<accession>H6WA35</accession>
<reference evidence="3" key="1">
    <citation type="submission" date="2011-11" db="EMBL/GenBank/DDBJ databases">
        <authorList>
            <person name="Azimzadeh J.C."/>
        </authorList>
    </citation>
    <scope>NUCLEOTIDE SEQUENCE</scope>
</reference>
<feature type="coiled-coil region" evidence="1">
    <location>
        <begin position="486"/>
        <end position="520"/>
    </location>
</feature>
<dbReference type="GO" id="GO:0044782">
    <property type="term" value="P:cilium organization"/>
    <property type="evidence" value="ECO:0007669"/>
    <property type="project" value="TreeGrafter"/>
</dbReference>
<dbReference type="PANTHER" id="PTHR24110:SF3">
    <property type="entry name" value="CENTROSOMAL PROTEIN OF 78 KDA"/>
    <property type="match status" value="1"/>
</dbReference>
<dbReference type="PANTHER" id="PTHR24110">
    <property type="entry name" value="CENTROSOMAL PROTEIN OF 78 KDA"/>
    <property type="match status" value="1"/>
</dbReference>